<dbReference type="InterPro" id="IPR039300">
    <property type="entry name" value="JASON"/>
</dbReference>
<feature type="compositionally biased region" description="Low complexity" evidence="1">
    <location>
        <begin position="365"/>
        <end position="376"/>
    </location>
</feature>
<name>A0AAN8ZK69_9MAGN</name>
<dbReference type="GO" id="GO:0007142">
    <property type="term" value="P:male meiosis II"/>
    <property type="evidence" value="ECO:0007669"/>
    <property type="project" value="InterPro"/>
</dbReference>
<gene>
    <name evidence="2" type="ORF">RJ641_030153</name>
</gene>
<evidence type="ECO:0000313" key="2">
    <source>
        <dbReference type="EMBL" id="KAK6940622.1"/>
    </source>
</evidence>
<reference evidence="2 3" key="1">
    <citation type="submission" date="2023-12" db="EMBL/GenBank/DDBJ databases">
        <title>A high-quality genome assembly for Dillenia turbinata (Dilleniales).</title>
        <authorList>
            <person name="Chanderbali A."/>
        </authorList>
    </citation>
    <scope>NUCLEOTIDE SEQUENCE [LARGE SCALE GENOMIC DNA]</scope>
    <source>
        <strain evidence="2">LSX21</strain>
        <tissue evidence="2">Leaf</tissue>
    </source>
</reference>
<feature type="compositionally biased region" description="Low complexity" evidence="1">
    <location>
        <begin position="111"/>
        <end position="126"/>
    </location>
</feature>
<dbReference type="EMBL" id="JBAMMX010000005">
    <property type="protein sequence ID" value="KAK6940622.1"/>
    <property type="molecule type" value="Genomic_DNA"/>
</dbReference>
<comment type="caution">
    <text evidence="2">The sequence shown here is derived from an EMBL/GenBank/DDBJ whole genome shotgun (WGS) entry which is preliminary data.</text>
</comment>
<evidence type="ECO:0000256" key="1">
    <source>
        <dbReference type="SAM" id="MobiDB-lite"/>
    </source>
</evidence>
<dbReference type="AlphaFoldDB" id="A0AAN8ZK69"/>
<feature type="non-terminal residue" evidence="2">
    <location>
        <position position="518"/>
    </location>
</feature>
<keyword evidence="3" id="KW-1185">Reference proteome</keyword>
<dbReference type="PANTHER" id="PTHR33318">
    <property type="entry name" value="ASPARTYL/GLUTAMYL-TRNA(ASN/GLN) AMIDOTRANSFERASE SUBUNIT"/>
    <property type="match status" value="1"/>
</dbReference>
<feature type="region of interest" description="Disordered" evidence="1">
    <location>
        <begin position="81"/>
        <end position="200"/>
    </location>
</feature>
<sequence>MGCFLACFGSSKQHKPPKQRNRVTSRDQEFGVQAFQIAVHSEEVKTEKPFRPVSIPREKSEEILSLNSKKKVTFNTKVTTYDSVPTHDDKTEEGVEKEKKKEDKNVKIEKSTSISEEGSITSSVISFPPNHRYQNCRMSDDEDEKLDYDKSELNHDYEESEGEEEEEEVEEEEEDYGDYDDGDREILSGSFSMESRNRRTFPNHVISEEVDSPLPKEKNFTTFQSMESLRDRGLYVNPVLNPVENLTQWKAVKARGKPTSMKQKENLELDEEPQISLTEASFKQSNFGVKSKSNSPIQDAAVDASLSNWLGSSKPLSETTSTKKKTLETFSSEKSMSYGSSNSYYSLEDRPILGALTFEEIKQFSASSLPRKSPSRSPDEMPILGTVGNYWSHNDQVSDSGSVSSYRGMPNTPSKYREDKRENWHGTPFETRLGRALEKGAAEAYQAKLKEALFSFPSLLAGQWKDSDEVRTKKKGKGLKKGPGCSWIDSLQGNVIVGITGECAIFKGWVTEFVSGIK</sequence>
<dbReference type="PANTHER" id="PTHR33318:SF4">
    <property type="entry name" value="OS04G0511700 PROTEIN"/>
    <property type="match status" value="1"/>
</dbReference>
<feature type="region of interest" description="Disordered" evidence="1">
    <location>
        <begin position="310"/>
        <end position="345"/>
    </location>
</feature>
<feature type="compositionally biased region" description="Basic and acidic residues" evidence="1">
    <location>
        <begin position="85"/>
        <end position="110"/>
    </location>
</feature>
<protein>
    <submittedName>
        <fullName evidence="2">Uncharacterized protein</fullName>
    </submittedName>
</protein>
<feature type="compositionally biased region" description="Polar residues" evidence="1">
    <location>
        <begin position="389"/>
        <end position="405"/>
    </location>
</feature>
<accession>A0AAN8ZK69</accession>
<proteinExistence type="predicted"/>
<organism evidence="2 3">
    <name type="scientific">Dillenia turbinata</name>
    <dbReference type="NCBI Taxonomy" id="194707"/>
    <lineage>
        <taxon>Eukaryota</taxon>
        <taxon>Viridiplantae</taxon>
        <taxon>Streptophyta</taxon>
        <taxon>Embryophyta</taxon>
        <taxon>Tracheophyta</taxon>
        <taxon>Spermatophyta</taxon>
        <taxon>Magnoliopsida</taxon>
        <taxon>eudicotyledons</taxon>
        <taxon>Gunneridae</taxon>
        <taxon>Pentapetalae</taxon>
        <taxon>Dilleniales</taxon>
        <taxon>Dilleniaceae</taxon>
        <taxon>Dillenia</taxon>
    </lineage>
</organism>
<feature type="region of interest" description="Disordered" evidence="1">
    <location>
        <begin position="365"/>
        <end position="420"/>
    </location>
</feature>
<evidence type="ECO:0000313" key="3">
    <source>
        <dbReference type="Proteomes" id="UP001370490"/>
    </source>
</evidence>
<dbReference type="Proteomes" id="UP001370490">
    <property type="component" value="Unassembled WGS sequence"/>
</dbReference>
<feature type="compositionally biased region" description="Low complexity" evidence="1">
    <location>
        <begin position="328"/>
        <end position="345"/>
    </location>
</feature>
<feature type="compositionally biased region" description="Acidic residues" evidence="1">
    <location>
        <begin position="158"/>
        <end position="183"/>
    </location>
</feature>
<feature type="compositionally biased region" description="Basic and acidic residues" evidence="1">
    <location>
        <begin position="147"/>
        <end position="157"/>
    </location>
</feature>